<sequence length="208" mass="23232">MSISGRETPFSRVYSSMRAQLRQARLLPGSQLFVGEWADTHGVSATPVREALAKLAGQGLVEDRERIGYFVPLLSSVELMSLVELLELYLIRAIDHGRHSRDRTEIEEVGAQEGDEAMVLMAVASRSNNPLLVEEIQRSLDRSACARLRQAELFGPSAELASIAETLVLREWGRLSRLVRSHCRVSRSRAGMIAHSMASTYRETIVRK</sequence>
<organism evidence="5 6">
    <name type="scientific">Sphingomonas koreensis</name>
    <dbReference type="NCBI Taxonomy" id="93064"/>
    <lineage>
        <taxon>Bacteria</taxon>
        <taxon>Pseudomonadati</taxon>
        <taxon>Pseudomonadota</taxon>
        <taxon>Alphaproteobacteria</taxon>
        <taxon>Sphingomonadales</taxon>
        <taxon>Sphingomonadaceae</taxon>
        <taxon>Sphingomonas</taxon>
    </lineage>
</organism>
<dbReference type="PANTHER" id="PTHR43537">
    <property type="entry name" value="TRANSCRIPTIONAL REGULATOR, GNTR FAMILY"/>
    <property type="match status" value="1"/>
</dbReference>
<dbReference type="RefSeq" id="WP_125458833.1">
    <property type="nucleotide sequence ID" value="NZ_CP018820.1"/>
</dbReference>
<accession>A0AAJ4S143</accession>
<keyword evidence="3" id="KW-0804">Transcription</keyword>
<dbReference type="Pfam" id="PF00392">
    <property type="entry name" value="GntR"/>
    <property type="match status" value="1"/>
</dbReference>
<name>A0AAJ4S143_9SPHN</name>
<proteinExistence type="predicted"/>
<dbReference type="Gene3D" id="1.10.10.10">
    <property type="entry name" value="Winged helix-like DNA-binding domain superfamily/Winged helix DNA-binding domain"/>
    <property type="match status" value="1"/>
</dbReference>
<dbReference type="PANTHER" id="PTHR43537:SF45">
    <property type="entry name" value="GNTR FAMILY REGULATORY PROTEIN"/>
    <property type="match status" value="1"/>
</dbReference>
<evidence type="ECO:0000256" key="2">
    <source>
        <dbReference type="ARBA" id="ARBA00023125"/>
    </source>
</evidence>
<evidence type="ECO:0000256" key="3">
    <source>
        <dbReference type="ARBA" id="ARBA00023163"/>
    </source>
</evidence>
<dbReference type="GO" id="GO:0003677">
    <property type="term" value="F:DNA binding"/>
    <property type="evidence" value="ECO:0007669"/>
    <property type="project" value="UniProtKB-KW"/>
</dbReference>
<protein>
    <submittedName>
        <fullName evidence="5">GntR family transcriptional regulator</fullName>
    </submittedName>
</protein>
<gene>
    <name evidence="5" type="ORF">CA257_16355</name>
</gene>
<dbReference type="InterPro" id="IPR000524">
    <property type="entry name" value="Tscrpt_reg_HTH_GntR"/>
</dbReference>
<evidence type="ECO:0000313" key="6">
    <source>
        <dbReference type="Proteomes" id="UP000286681"/>
    </source>
</evidence>
<keyword evidence="1" id="KW-0805">Transcription regulation</keyword>
<dbReference type="InterPro" id="IPR036388">
    <property type="entry name" value="WH-like_DNA-bd_sf"/>
</dbReference>
<evidence type="ECO:0000259" key="4">
    <source>
        <dbReference type="PROSITE" id="PS50949"/>
    </source>
</evidence>
<dbReference type="GeneID" id="44131095"/>
<evidence type="ECO:0000256" key="1">
    <source>
        <dbReference type="ARBA" id="ARBA00023015"/>
    </source>
</evidence>
<comment type="caution">
    <text evidence="5">The sequence shown here is derived from an EMBL/GenBank/DDBJ whole genome shotgun (WGS) entry which is preliminary data.</text>
</comment>
<feature type="domain" description="HTH gntR-type" evidence="4">
    <location>
        <begin position="7"/>
        <end position="74"/>
    </location>
</feature>
<dbReference type="AlphaFoldDB" id="A0AAJ4S143"/>
<dbReference type="SMART" id="SM00345">
    <property type="entry name" value="HTH_GNTR"/>
    <property type="match status" value="1"/>
</dbReference>
<dbReference type="GO" id="GO:0003700">
    <property type="term" value="F:DNA-binding transcription factor activity"/>
    <property type="evidence" value="ECO:0007669"/>
    <property type="project" value="InterPro"/>
</dbReference>
<dbReference type="EMBL" id="QQWO01000015">
    <property type="protein sequence ID" value="RSV00654.1"/>
    <property type="molecule type" value="Genomic_DNA"/>
</dbReference>
<dbReference type="InterPro" id="IPR036390">
    <property type="entry name" value="WH_DNA-bd_sf"/>
</dbReference>
<dbReference type="PROSITE" id="PS50949">
    <property type="entry name" value="HTH_GNTR"/>
    <property type="match status" value="1"/>
</dbReference>
<dbReference type="Proteomes" id="UP000286681">
    <property type="component" value="Unassembled WGS sequence"/>
</dbReference>
<keyword evidence="2" id="KW-0238">DNA-binding</keyword>
<evidence type="ECO:0000313" key="5">
    <source>
        <dbReference type="EMBL" id="RSV00654.1"/>
    </source>
</evidence>
<dbReference type="SUPFAM" id="SSF46785">
    <property type="entry name" value="Winged helix' DNA-binding domain"/>
    <property type="match status" value="1"/>
</dbReference>
<reference evidence="5 6" key="1">
    <citation type="submission" date="2018-07" db="EMBL/GenBank/DDBJ databases">
        <title>Genomic and Epidemiologic Investigation of an Indolent Hospital Outbreak.</title>
        <authorList>
            <person name="Johnson R.C."/>
            <person name="Deming C."/>
            <person name="Conlan S."/>
            <person name="Zellmer C.J."/>
            <person name="Michelin A.V."/>
            <person name="Lee-Lin S."/>
            <person name="Thomas P.J."/>
            <person name="Park M."/>
            <person name="Weingarten R.A."/>
            <person name="Less J."/>
            <person name="Dekker J.P."/>
            <person name="Frank K.M."/>
            <person name="Musser K.A."/>
            <person name="Mcquiston J.R."/>
            <person name="Henderson D.K."/>
            <person name="Lau A.F."/>
            <person name="Palmore T.N."/>
            <person name="Segre J.A."/>
        </authorList>
    </citation>
    <scope>NUCLEOTIDE SEQUENCE [LARGE SCALE GENOMIC DNA]</scope>
    <source>
        <strain evidence="5 6">SK-NIH.Env10_0317</strain>
    </source>
</reference>